<evidence type="ECO:0000313" key="8">
    <source>
        <dbReference type="Proteomes" id="UP000076603"/>
    </source>
</evidence>
<keyword evidence="3 5" id="KW-1133">Transmembrane helix</keyword>
<evidence type="ECO:0000256" key="2">
    <source>
        <dbReference type="ARBA" id="ARBA00022692"/>
    </source>
</evidence>
<feature type="transmembrane region" description="Helical" evidence="5">
    <location>
        <begin position="760"/>
        <end position="780"/>
    </location>
</feature>
<dbReference type="STRING" id="1121326.CLMAG_47600"/>
<keyword evidence="8" id="KW-1185">Reference proteome</keyword>
<evidence type="ECO:0000256" key="5">
    <source>
        <dbReference type="SAM" id="Phobius"/>
    </source>
</evidence>
<feature type="transmembrane region" description="Helical" evidence="5">
    <location>
        <begin position="800"/>
        <end position="823"/>
    </location>
</feature>
<dbReference type="InterPro" id="IPR023908">
    <property type="entry name" value="xxxLxxG_rpt"/>
</dbReference>
<dbReference type="NCBIfam" id="TIGR03061">
    <property type="entry name" value="pip_yhgE_Nterm"/>
    <property type="match status" value="1"/>
</dbReference>
<feature type="domain" description="ABC-2 type transporter transmembrane" evidence="6">
    <location>
        <begin position="26"/>
        <end position="157"/>
    </location>
</feature>
<comment type="subcellular location">
    <subcellularLocation>
        <location evidence="1">Membrane</location>
        <topology evidence="1">Multi-pass membrane protein</topology>
    </subcellularLocation>
</comment>
<evidence type="ECO:0000256" key="4">
    <source>
        <dbReference type="ARBA" id="ARBA00023136"/>
    </source>
</evidence>
<keyword evidence="2 5" id="KW-0812">Transmembrane</keyword>
<dbReference type="InterPro" id="IPR013525">
    <property type="entry name" value="ABC2_TM"/>
</dbReference>
<protein>
    <submittedName>
        <fullName evidence="7">ABC-2 family transporter protein</fullName>
    </submittedName>
</protein>
<reference evidence="7 8" key="1">
    <citation type="submission" date="2016-04" db="EMBL/GenBank/DDBJ databases">
        <title>Genome sequence of Clostridium magnum DSM 2767.</title>
        <authorList>
            <person name="Poehlein A."/>
            <person name="Uhlig R."/>
            <person name="Fischer R."/>
            <person name="Bahl H."/>
            <person name="Daniel R."/>
        </authorList>
    </citation>
    <scope>NUCLEOTIDE SEQUENCE [LARGE SCALE GENOMIC DNA]</scope>
    <source>
        <strain evidence="7 8">DSM 2767</strain>
    </source>
</reference>
<feature type="transmembrane region" description="Helical" evidence="5">
    <location>
        <begin position="859"/>
        <end position="876"/>
    </location>
</feature>
<dbReference type="NCBIfam" id="TIGR03062">
    <property type="entry name" value="pip_yhgE_Cterm"/>
    <property type="match status" value="1"/>
</dbReference>
<name>A0A161YHL7_9CLOT</name>
<feature type="transmembrane region" description="Helical" evidence="5">
    <location>
        <begin position="829"/>
        <end position="852"/>
    </location>
</feature>
<dbReference type="AlphaFoldDB" id="A0A161YHL7"/>
<accession>A0A161YHL7</accession>
<organism evidence="7 8">
    <name type="scientific">Clostridium magnum DSM 2767</name>
    <dbReference type="NCBI Taxonomy" id="1121326"/>
    <lineage>
        <taxon>Bacteria</taxon>
        <taxon>Bacillati</taxon>
        <taxon>Bacillota</taxon>
        <taxon>Clostridia</taxon>
        <taxon>Eubacteriales</taxon>
        <taxon>Clostridiaceae</taxon>
        <taxon>Clostridium</taxon>
    </lineage>
</organism>
<feature type="transmembrane region" description="Helical" evidence="5">
    <location>
        <begin position="20"/>
        <end position="43"/>
    </location>
</feature>
<dbReference type="InterPro" id="IPR051328">
    <property type="entry name" value="T7SS_ABC-Transporter"/>
</dbReference>
<dbReference type="InterPro" id="IPR017501">
    <property type="entry name" value="Phage_infect_YhgE_C"/>
</dbReference>
<feature type="domain" description="ABC-2 type transporter transmembrane" evidence="6">
    <location>
        <begin position="735"/>
        <end position="932"/>
    </location>
</feature>
<dbReference type="OrthoDB" id="9811483at2"/>
<evidence type="ECO:0000313" key="7">
    <source>
        <dbReference type="EMBL" id="KZL89762.1"/>
    </source>
</evidence>
<dbReference type="GO" id="GO:0140359">
    <property type="term" value="F:ABC-type transporter activity"/>
    <property type="evidence" value="ECO:0007669"/>
    <property type="project" value="InterPro"/>
</dbReference>
<dbReference type="Proteomes" id="UP000076603">
    <property type="component" value="Unassembled WGS sequence"/>
</dbReference>
<dbReference type="Pfam" id="PF12698">
    <property type="entry name" value="ABC2_membrane_3"/>
    <property type="match status" value="2"/>
</dbReference>
<proteinExistence type="predicted"/>
<evidence type="ECO:0000256" key="1">
    <source>
        <dbReference type="ARBA" id="ARBA00004141"/>
    </source>
</evidence>
<dbReference type="GO" id="GO:0016020">
    <property type="term" value="C:membrane"/>
    <property type="evidence" value="ECO:0007669"/>
    <property type="project" value="UniProtKB-SubCell"/>
</dbReference>
<dbReference type="PANTHER" id="PTHR43077">
    <property type="entry name" value="TRANSPORT PERMEASE YVFS-RELATED"/>
    <property type="match status" value="1"/>
</dbReference>
<feature type="transmembrane region" description="Helical" evidence="5">
    <location>
        <begin position="917"/>
        <end position="934"/>
    </location>
</feature>
<dbReference type="PANTHER" id="PTHR43077:SF5">
    <property type="entry name" value="PHAGE INFECTION PROTEIN"/>
    <property type="match status" value="1"/>
</dbReference>
<dbReference type="EMBL" id="LWAE01000007">
    <property type="protein sequence ID" value="KZL89762.1"/>
    <property type="molecule type" value="Genomic_DNA"/>
</dbReference>
<gene>
    <name evidence="7" type="ORF">CLMAG_47600</name>
</gene>
<sequence>MNFLKVLWSDISNIFRNRFIRISVAAVIMIPLIYGGLYLAAFWDPYGKTENLPVAVVNLDNGAMDEDKKVNYGNDMVDNLKNNDDLAWKFVKTQKEAEDGLKGDKYYAMVVVPKDFSQKLMNVDKGKLEKPQLLFVANKKKNYVVGLISDKAAKALKEELGKGVMDNFTMKIIDNLYEVRDGMEAAADGTAQLKDGVTDLKDKVPVMSDGINKLYDGSATLSDKLKDASDGSNKLRDGVGTLKDKMPDLVDGVNKLYKGTSSIDEKIKDALDGSNKLRDGAVSLNDKLPDLSEGIDKLNDGSNSIKDGLGEVNDNMPKFLDGISDLKDGALELRGGLRTARDGAALLYEKDENGNVKQDAGLPALKNGADSMKSALSGAIVTQLKPDTASKPIDQILGAVSGSDQSILKGMLALDPSIQSGALPLSQDLKKAWDNDLSVISNLNSALVDLKGTDSTDKINSDLLTIGSILNGDSPAFSNAKLGSISSDLASIAEVINSYPGSSQSVQLQTAYSTMDALSKGVATLDGSLSSLKQSLKLFQGSTALSTNLGYASDGVGSLVSGLNQLYDGSDKLYNGLDTLYDKTKDLQNGTEDLYNGSKNLKDGLYKFKGTVPDLINGVGQLTDGTRDLSDGLFKIKGGTETLNEKVGELNQKVPDLEQGVYDLYDGTTDLSDGLFKLYDGSGKLKDGLSSLKDKMPDLEDGANKLYEGIAQLNDKLTEGAEKLSDKLIQSGKAMGNFMSEPVKLQDKPLFEVSKYGEGLAPYFISLALWVGSIMMFFVITEKVESDVKVGPVSIVLGKYLSYASVGLLQALLISFVVTKIGLRPSNLLAYYCFNVFLSFVFVAIIQNFIFLLGDPGRLLAIIVLVLQLTSSNGTFPGELLPKFFKTIGPFLPFTYSISALREINSGIDRAVLMKDVTILAGYLIVFLFFSVLLKRHADNIKKKFKAKNEQGLAPKEVAVEENLVHH</sequence>
<dbReference type="InterPro" id="IPR017500">
    <property type="entry name" value="Phage_infect_YhgE_N"/>
</dbReference>
<dbReference type="Gene3D" id="3.40.1710.10">
    <property type="entry name" value="abc type-2 transporter like domain"/>
    <property type="match status" value="1"/>
</dbReference>
<dbReference type="RefSeq" id="WP_066627978.1">
    <property type="nucleotide sequence ID" value="NZ_FQXL01000006.1"/>
</dbReference>
<comment type="caution">
    <text evidence="7">The sequence shown here is derived from an EMBL/GenBank/DDBJ whole genome shotgun (WGS) entry which is preliminary data.</text>
</comment>
<keyword evidence="4 5" id="KW-0472">Membrane</keyword>
<dbReference type="NCBIfam" id="TIGR03057">
    <property type="entry name" value="xxxLxxG_by_4"/>
    <property type="match status" value="3"/>
</dbReference>
<evidence type="ECO:0000259" key="6">
    <source>
        <dbReference type="Pfam" id="PF12698"/>
    </source>
</evidence>
<dbReference type="PATRIC" id="fig|1121326.3.peg.4827"/>
<evidence type="ECO:0000256" key="3">
    <source>
        <dbReference type="ARBA" id="ARBA00022989"/>
    </source>
</evidence>